<protein>
    <submittedName>
        <fullName evidence="10">Signal peptidase</fullName>
    </submittedName>
</protein>
<evidence type="ECO:0000256" key="2">
    <source>
        <dbReference type="ARBA" id="ARBA00008683"/>
    </source>
</evidence>
<dbReference type="InterPro" id="IPR004634">
    <property type="entry name" value="Pept_S49_pIV"/>
</dbReference>
<dbReference type="InterPro" id="IPR047272">
    <property type="entry name" value="S49_SppA_C"/>
</dbReference>
<dbReference type="InterPro" id="IPR029045">
    <property type="entry name" value="ClpP/crotonase-like_dom_sf"/>
</dbReference>
<evidence type="ECO:0000256" key="6">
    <source>
        <dbReference type="ARBA" id="ARBA00023136"/>
    </source>
</evidence>
<sequence length="621" mass="68361">MVKKAIVGFWNVLNFSRRLVLNIIFFFILIALFVSILSSEDEIIVEQDSALVLSIAGNIVEEKTYIDPVEAALNDSMGSSDEPQEVLLDDILMTIKYAAKDKKIKLLLLDLQKMQGAHLNKLKAIAGQLDKFKETGKKVYAYGDYYTQAQYYIASKADEVLMHPYGAVDISGYATYPLYFKEAIDKLNISQHIFRVGTFKSAVEPLIRSNMSDAAKEANKAWLDALWDEYKTDVAQHRGFDTSNFDEDMTSYQEKFAQVNGHSGQYALQNKWVDELASKETLRKKLIAEVGENLSGKSFKQISFSDYLTTLKPPFPIENPITDKVAVVVAKGNIVDGKRKAGEIGGDSTAELLRRARLNDKVKAVVLRIDSGGGSMFASEIIRAEVLALKDAGKPVIASMGSVAASGGYWIAANANEIWAAPSTITGSIGVFGTLMTFENTLAKLGVYSDGVATTEMASFSMLRALDPKLGAVIQMSVESAYDRFLTVVAEARNMKKEDVDNVAQGRVWIGTKAKELGLVDELGNKQDAIERAAELASLSMYDVITIEHKLTEQEMLMQKIFGDSQAAAFVSAYFAKDDYAPVKNSIMQTAHGLKQQVSSLEQFNDPNGVYAKCLVCTVSY</sequence>
<comment type="subcellular location">
    <subcellularLocation>
        <location evidence="1">Membrane</location>
    </subcellularLocation>
</comment>
<dbReference type="GO" id="GO:0016020">
    <property type="term" value="C:membrane"/>
    <property type="evidence" value="ECO:0007669"/>
    <property type="project" value="UniProtKB-SubCell"/>
</dbReference>
<dbReference type="PANTHER" id="PTHR33209">
    <property type="entry name" value="PROTEASE 4"/>
    <property type="match status" value="1"/>
</dbReference>
<evidence type="ECO:0000256" key="8">
    <source>
        <dbReference type="SAM" id="Phobius"/>
    </source>
</evidence>
<feature type="transmembrane region" description="Helical" evidence="8">
    <location>
        <begin position="20"/>
        <end position="38"/>
    </location>
</feature>
<comment type="similarity">
    <text evidence="2">Belongs to the peptidase S49 family.</text>
</comment>
<evidence type="ECO:0000256" key="4">
    <source>
        <dbReference type="ARBA" id="ARBA00022801"/>
    </source>
</evidence>
<keyword evidence="4" id="KW-0378">Hydrolase</keyword>
<dbReference type="Gene3D" id="3.90.226.10">
    <property type="entry name" value="2-enoyl-CoA Hydratase, Chain A, domain 1"/>
    <property type="match status" value="2"/>
</dbReference>
<organism evidence="10 11">
    <name type="scientific">Pseudoalteromonas piratica</name>
    <dbReference type="NCBI Taxonomy" id="1348114"/>
    <lineage>
        <taxon>Bacteria</taxon>
        <taxon>Pseudomonadati</taxon>
        <taxon>Pseudomonadota</taxon>
        <taxon>Gammaproteobacteria</taxon>
        <taxon>Alteromonadales</taxon>
        <taxon>Pseudoalteromonadaceae</taxon>
        <taxon>Pseudoalteromonas</taxon>
    </lineage>
</organism>
<dbReference type="STRING" id="1348114.OM33_11200"/>
<evidence type="ECO:0000313" key="10">
    <source>
        <dbReference type="EMBL" id="AIY65657.1"/>
    </source>
</evidence>
<evidence type="ECO:0000256" key="3">
    <source>
        <dbReference type="ARBA" id="ARBA00022670"/>
    </source>
</evidence>
<dbReference type="eggNOG" id="COG0616">
    <property type="taxonomic scope" value="Bacteria"/>
</dbReference>
<keyword evidence="6 8" id="KW-0472">Membrane</keyword>
<dbReference type="GO" id="GO:0008236">
    <property type="term" value="F:serine-type peptidase activity"/>
    <property type="evidence" value="ECO:0007669"/>
    <property type="project" value="UniProtKB-KW"/>
</dbReference>
<dbReference type="CDD" id="cd07018">
    <property type="entry name" value="S49_SppA_67K_type"/>
    <property type="match status" value="1"/>
</dbReference>
<feature type="active site" description="Proton donor/acceptor" evidence="7">
    <location>
        <position position="200"/>
    </location>
</feature>
<proteinExistence type="inferred from homology"/>
<keyword evidence="11" id="KW-1185">Reference proteome</keyword>
<reference evidence="10 11" key="1">
    <citation type="submission" date="2014-11" db="EMBL/GenBank/DDBJ databases">
        <title>Complete Genome Sequence of Pseudoalteromonas sp. Strain OCN003 Isolated from Kaneohe Bay, Oahu, Hawaii.</title>
        <authorList>
            <person name="Beurmann S."/>
            <person name="Videau P."/>
            <person name="Ushijima B."/>
            <person name="Smith A.M."/>
            <person name="Aeby G.S."/>
            <person name="Callahan S.M."/>
            <person name="Belcaid M."/>
        </authorList>
    </citation>
    <scope>NUCLEOTIDE SEQUENCE [LARGE SCALE GENOMIC DNA]</scope>
    <source>
        <strain evidence="10 11">OCN003</strain>
    </source>
</reference>
<feature type="active site" description="Nucleophile" evidence="7">
    <location>
        <position position="406"/>
    </location>
</feature>
<evidence type="ECO:0000259" key="9">
    <source>
        <dbReference type="Pfam" id="PF01343"/>
    </source>
</evidence>
<dbReference type="RefSeq" id="WP_038641738.1">
    <property type="nucleotide sequence ID" value="NZ_CP009888.1"/>
</dbReference>
<dbReference type="NCBIfam" id="TIGR00705">
    <property type="entry name" value="SppA_67K"/>
    <property type="match status" value="1"/>
</dbReference>
<dbReference type="Gene3D" id="6.20.330.10">
    <property type="match status" value="1"/>
</dbReference>
<dbReference type="KEGG" id="pseo:OM33_11200"/>
<dbReference type="SUPFAM" id="SSF52096">
    <property type="entry name" value="ClpP/crotonase"/>
    <property type="match status" value="2"/>
</dbReference>
<dbReference type="InterPro" id="IPR047217">
    <property type="entry name" value="S49_SppA_67K_type_N"/>
</dbReference>
<keyword evidence="3" id="KW-0645">Protease</keyword>
<dbReference type="NCBIfam" id="TIGR00706">
    <property type="entry name" value="SppA_dom"/>
    <property type="match status" value="1"/>
</dbReference>
<feature type="domain" description="Peptidase S49" evidence="9">
    <location>
        <begin position="389"/>
        <end position="539"/>
    </location>
</feature>
<evidence type="ECO:0000313" key="11">
    <source>
        <dbReference type="Proteomes" id="UP000030341"/>
    </source>
</evidence>
<evidence type="ECO:0000256" key="5">
    <source>
        <dbReference type="ARBA" id="ARBA00022825"/>
    </source>
</evidence>
<dbReference type="CDD" id="cd07023">
    <property type="entry name" value="S49_Sppa_N_C"/>
    <property type="match status" value="1"/>
</dbReference>
<accession>A0A0A7EI87</accession>
<dbReference type="OrthoDB" id="9764363at2"/>
<dbReference type="AlphaFoldDB" id="A0A0A7EI87"/>
<dbReference type="InterPro" id="IPR002142">
    <property type="entry name" value="Peptidase_S49"/>
</dbReference>
<keyword evidence="5" id="KW-0720">Serine protease</keyword>
<dbReference type="PIRSF" id="PIRSF001217">
    <property type="entry name" value="Protease_4_SppA"/>
    <property type="match status" value="1"/>
</dbReference>
<name>A0A0A7EI87_9GAMM</name>
<dbReference type="InterPro" id="IPR004635">
    <property type="entry name" value="Pept_S49_SppA"/>
</dbReference>
<dbReference type="Pfam" id="PF01343">
    <property type="entry name" value="Peptidase_S49"/>
    <property type="match status" value="2"/>
</dbReference>
<dbReference type="EMBL" id="CP009888">
    <property type="protein sequence ID" value="AIY65657.1"/>
    <property type="molecule type" value="Genomic_DNA"/>
</dbReference>
<dbReference type="Proteomes" id="UP000030341">
    <property type="component" value="Chromosome 1"/>
</dbReference>
<feature type="domain" description="Peptidase S49" evidence="9">
    <location>
        <begin position="132"/>
        <end position="287"/>
    </location>
</feature>
<gene>
    <name evidence="10" type="ORF">OM33_11200</name>
</gene>
<keyword evidence="8" id="KW-1133">Transmembrane helix</keyword>
<dbReference type="HOGENOM" id="CLU_008856_1_1_6"/>
<evidence type="ECO:0000256" key="1">
    <source>
        <dbReference type="ARBA" id="ARBA00004370"/>
    </source>
</evidence>
<dbReference type="PANTHER" id="PTHR33209:SF1">
    <property type="entry name" value="PEPTIDASE S49 DOMAIN-CONTAINING PROTEIN"/>
    <property type="match status" value="1"/>
</dbReference>
<evidence type="ECO:0000256" key="7">
    <source>
        <dbReference type="PIRSR" id="PIRSR001217-1"/>
    </source>
</evidence>
<keyword evidence="8" id="KW-0812">Transmembrane</keyword>
<dbReference type="GO" id="GO:0006465">
    <property type="term" value="P:signal peptide processing"/>
    <property type="evidence" value="ECO:0007669"/>
    <property type="project" value="InterPro"/>
</dbReference>